<proteinExistence type="inferred from homology"/>
<gene>
    <name evidence="9" type="ORF">ACFQE5_19775</name>
</gene>
<name>A0ABW1J792_9PSEU</name>
<evidence type="ECO:0000256" key="3">
    <source>
        <dbReference type="ARBA" id="ARBA00022475"/>
    </source>
</evidence>
<feature type="transmembrane region" description="Helical" evidence="7">
    <location>
        <begin position="82"/>
        <end position="102"/>
    </location>
</feature>
<feature type="transmembrane region" description="Helical" evidence="7">
    <location>
        <begin position="114"/>
        <end position="134"/>
    </location>
</feature>
<dbReference type="Proteomes" id="UP001596302">
    <property type="component" value="Unassembled WGS sequence"/>
</dbReference>
<keyword evidence="5 7" id="KW-1133">Transmembrane helix</keyword>
<dbReference type="CDD" id="cd06261">
    <property type="entry name" value="TM_PBP2"/>
    <property type="match status" value="1"/>
</dbReference>
<evidence type="ECO:0000256" key="4">
    <source>
        <dbReference type="ARBA" id="ARBA00022692"/>
    </source>
</evidence>
<dbReference type="Pfam" id="PF00528">
    <property type="entry name" value="BPD_transp_1"/>
    <property type="match status" value="1"/>
</dbReference>
<dbReference type="SUPFAM" id="SSF161098">
    <property type="entry name" value="MetI-like"/>
    <property type="match status" value="1"/>
</dbReference>
<dbReference type="RefSeq" id="WP_379587118.1">
    <property type="nucleotide sequence ID" value="NZ_JBHSQW010000039.1"/>
</dbReference>
<comment type="caution">
    <text evidence="9">The sequence shown here is derived from an EMBL/GenBank/DDBJ whole genome shotgun (WGS) entry which is preliminary data.</text>
</comment>
<dbReference type="Gene3D" id="1.10.3720.10">
    <property type="entry name" value="MetI-like"/>
    <property type="match status" value="1"/>
</dbReference>
<reference evidence="10" key="1">
    <citation type="journal article" date="2019" name="Int. J. Syst. Evol. Microbiol.">
        <title>The Global Catalogue of Microorganisms (GCM) 10K type strain sequencing project: providing services to taxonomists for standard genome sequencing and annotation.</title>
        <authorList>
            <consortium name="The Broad Institute Genomics Platform"/>
            <consortium name="The Broad Institute Genome Sequencing Center for Infectious Disease"/>
            <person name="Wu L."/>
            <person name="Ma J."/>
        </authorList>
    </citation>
    <scope>NUCLEOTIDE SEQUENCE [LARGE SCALE GENOMIC DNA]</scope>
    <source>
        <strain evidence="10">CCM 8391</strain>
    </source>
</reference>
<dbReference type="PANTHER" id="PTHR30193">
    <property type="entry name" value="ABC TRANSPORTER PERMEASE PROTEIN"/>
    <property type="match status" value="1"/>
</dbReference>
<feature type="transmembrane region" description="Helical" evidence="7">
    <location>
        <begin position="20"/>
        <end position="43"/>
    </location>
</feature>
<keyword evidence="4 7" id="KW-0812">Transmembrane</keyword>
<accession>A0ABW1J792</accession>
<sequence>MVGQLGSRSGRARRQARAGWLLSSPAILAGLVVSIYPLVYLLAASVSKSTLGRPFQEWVGAENFSRAIQDGIFTGSLVRSTLVAIASALVQVALGLGVAVLLRDLTRGVAVVRTLILLPLLTPPVMAAVMWKLLLDPNGGVFNAVLRGVGLIDQPLSLLGSPTWAIVTISFAETWQWTPFVALLVYAGLLTLPKDVYEAAQLDGLNAWQTFRFITLPMITPTLASVFLIKLILSFKLFDPVYILTAGGPGDSTMLSSFLIFRTALREFDVSYAAAMTLLLVVLITIVTIPVMLLNKRAKW</sequence>
<feature type="transmembrane region" description="Helical" evidence="7">
    <location>
        <begin position="273"/>
        <end position="294"/>
    </location>
</feature>
<feature type="transmembrane region" description="Helical" evidence="7">
    <location>
        <begin position="213"/>
        <end position="235"/>
    </location>
</feature>
<dbReference type="EMBL" id="JBHSQW010000039">
    <property type="protein sequence ID" value="MFC5996447.1"/>
    <property type="molecule type" value="Genomic_DNA"/>
</dbReference>
<evidence type="ECO:0000313" key="9">
    <source>
        <dbReference type="EMBL" id="MFC5996447.1"/>
    </source>
</evidence>
<feature type="transmembrane region" description="Helical" evidence="7">
    <location>
        <begin position="174"/>
        <end position="192"/>
    </location>
</feature>
<organism evidence="9 10">
    <name type="scientific">Pseudonocardia hispaniensis</name>
    <dbReference type="NCBI Taxonomy" id="904933"/>
    <lineage>
        <taxon>Bacteria</taxon>
        <taxon>Bacillati</taxon>
        <taxon>Actinomycetota</taxon>
        <taxon>Actinomycetes</taxon>
        <taxon>Pseudonocardiales</taxon>
        <taxon>Pseudonocardiaceae</taxon>
        <taxon>Pseudonocardia</taxon>
    </lineage>
</organism>
<evidence type="ECO:0000256" key="2">
    <source>
        <dbReference type="ARBA" id="ARBA00022448"/>
    </source>
</evidence>
<dbReference type="InterPro" id="IPR000515">
    <property type="entry name" value="MetI-like"/>
</dbReference>
<keyword evidence="10" id="KW-1185">Reference proteome</keyword>
<keyword evidence="6 7" id="KW-0472">Membrane</keyword>
<evidence type="ECO:0000313" key="10">
    <source>
        <dbReference type="Proteomes" id="UP001596302"/>
    </source>
</evidence>
<evidence type="ECO:0000256" key="7">
    <source>
        <dbReference type="RuleBase" id="RU363032"/>
    </source>
</evidence>
<keyword evidence="2 7" id="KW-0813">Transport</keyword>
<comment type="subcellular location">
    <subcellularLocation>
        <location evidence="1 7">Cell membrane</location>
        <topology evidence="1 7">Multi-pass membrane protein</topology>
    </subcellularLocation>
</comment>
<dbReference type="PANTHER" id="PTHR30193:SF37">
    <property type="entry name" value="INNER MEMBRANE ABC TRANSPORTER PERMEASE PROTEIN YCJO"/>
    <property type="match status" value="1"/>
</dbReference>
<keyword evidence="3" id="KW-1003">Cell membrane</keyword>
<protein>
    <submittedName>
        <fullName evidence="9">Carbohydrate ABC transporter permease</fullName>
    </submittedName>
</protein>
<comment type="similarity">
    <text evidence="7">Belongs to the binding-protein-dependent transport system permease family.</text>
</comment>
<dbReference type="InterPro" id="IPR035906">
    <property type="entry name" value="MetI-like_sf"/>
</dbReference>
<evidence type="ECO:0000259" key="8">
    <source>
        <dbReference type="PROSITE" id="PS50928"/>
    </source>
</evidence>
<dbReference type="InterPro" id="IPR051393">
    <property type="entry name" value="ABC_transporter_permease"/>
</dbReference>
<dbReference type="PROSITE" id="PS50928">
    <property type="entry name" value="ABC_TM1"/>
    <property type="match status" value="1"/>
</dbReference>
<evidence type="ECO:0000256" key="6">
    <source>
        <dbReference type="ARBA" id="ARBA00023136"/>
    </source>
</evidence>
<evidence type="ECO:0000256" key="5">
    <source>
        <dbReference type="ARBA" id="ARBA00022989"/>
    </source>
</evidence>
<evidence type="ECO:0000256" key="1">
    <source>
        <dbReference type="ARBA" id="ARBA00004651"/>
    </source>
</evidence>
<feature type="domain" description="ABC transmembrane type-1" evidence="8">
    <location>
        <begin position="77"/>
        <end position="291"/>
    </location>
</feature>